<feature type="compositionally biased region" description="Low complexity" evidence="7">
    <location>
        <begin position="1328"/>
        <end position="1341"/>
    </location>
</feature>
<dbReference type="Pfam" id="PF13927">
    <property type="entry name" value="Ig_3"/>
    <property type="match status" value="3"/>
</dbReference>
<gene>
    <name evidence="13" type="primary">LOC101851291</name>
</gene>
<evidence type="ECO:0000256" key="2">
    <source>
        <dbReference type="ARBA" id="ARBA00022737"/>
    </source>
</evidence>
<feature type="domain" description="Ig-like" evidence="10">
    <location>
        <begin position="723"/>
        <end position="813"/>
    </location>
</feature>
<feature type="transmembrane region" description="Helical" evidence="8">
    <location>
        <begin position="1031"/>
        <end position="1056"/>
    </location>
</feature>
<proteinExistence type="predicted"/>
<dbReference type="InterPro" id="IPR003599">
    <property type="entry name" value="Ig_sub"/>
</dbReference>
<feature type="domain" description="Ig-like" evidence="10">
    <location>
        <begin position="632"/>
        <end position="719"/>
    </location>
</feature>
<keyword evidence="8" id="KW-1133">Transmembrane helix</keyword>
<dbReference type="InterPro" id="IPR036116">
    <property type="entry name" value="FN3_sf"/>
</dbReference>
<dbReference type="InterPro" id="IPR003961">
    <property type="entry name" value="FN3_dom"/>
</dbReference>
<name>A0ABM1A843_APLCA</name>
<evidence type="ECO:0000256" key="3">
    <source>
        <dbReference type="ARBA" id="ARBA00023136"/>
    </source>
</evidence>
<feature type="domain" description="Ig-like" evidence="10">
    <location>
        <begin position="237"/>
        <end position="325"/>
    </location>
</feature>
<dbReference type="Gene3D" id="2.60.40.10">
    <property type="entry name" value="Immunoglobulins"/>
    <property type="match status" value="10"/>
</dbReference>
<dbReference type="InterPro" id="IPR007110">
    <property type="entry name" value="Ig-like_dom"/>
</dbReference>
<keyword evidence="9" id="KW-0732">Signal</keyword>
<feature type="domain" description="Ig-like" evidence="10">
    <location>
        <begin position="817"/>
        <end position="912"/>
    </location>
</feature>
<evidence type="ECO:0000256" key="8">
    <source>
        <dbReference type="SAM" id="Phobius"/>
    </source>
</evidence>
<feature type="region of interest" description="Disordered" evidence="7">
    <location>
        <begin position="1145"/>
        <end position="1192"/>
    </location>
</feature>
<dbReference type="Pfam" id="PF00041">
    <property type="entry name" value="fn3"/>
    <property type="match status" value="1"/>
</dbReference>
<dbReference type="Proteomes" id="UP000694888">
    <property type="component" value="Unplaced"/>
</dbReference>
<dbReference type="PROSITE" id="PS50853">
    <property type="entry name" value="FN3"/>
    <property type="match status" value="1"/>
</dbReference>
<dbReference type="InterPro" id="IPR013783">
    <property type="entry name" value="Ig-like_fold"/>
</dbReference>
<dbReference type="PROSITE" id="PS50835">
    <property type="entry name" value="IG_LIKE"/>
    <property type="match status" value="9"/>
</dbReference>
<keyword evidence="3 8" id="KW-0472">Membrane</keyword>
<evidence type="ECO:0000259" key="11">
    <source>
        <dbReference type="PROSITE" id="PS50853"/>
    </source>
</evidence>
<dbReference type="InterPro" id="IPR051275">
    <property type="entry name" value="Cell_adhesion_signaling"/>
</dbReference>
<dbReference type="PANTHER" id="PTHR11640">
    <property type="entry name" value="NEPHRIN"/>
    <property type="match status" value="1"/>
</dbReference>
<evidence type="ECO:0000313" key="12">
    <source>
        <dbReference type="Proteomes" id="UP000694888"/>
    </source>
</evidence>
<evidence type="ECO:0000256" key="4">
    <source>
        <dbReference type="ARBA" id="ARBA00023157"/>
    </source>
</evidence>
<evidence type="ECO:0000256" key="7">
    <source>
        <dbReference type="SAM" id="MobiDB-lite"/>
    </source>
</evidence>
<feature type="domain" description="Fibronectin type-III" evidence="11">
    <location>
        <begin position="919"/>
        <end position="1012"/>
    </location>
</feature>
<keyword evidence="2" id="KW-0677">Repeat</keyword>
<evidence type="ECO:0000256" key="5">
    <source>
        <dbReference type="ARBA" id="ARBA00023180"/>
    </source>
</evidence>
<sequence>MRTLLHALSLLPALFIAVDSIQHFTEIPKNTNVIRGQTAVLKCVIGDRKGAVQWTKDGFPLGFNRTIPGFSRYSISSTNDDEFNLMIVNADLVDDATFECQVLPKDGDDPLRASATLTVLVPCEPPKILDYNNGSTVEVPHTQETLELTCEARLGRPAASIDWYRNGIKVTENIRYGVESLPGDKRETARSTLTVSLSNHHEENGAVYRCEASNSAVFGPALTASVSLSILFPPGPPEISGYGGRVVKINDSLVLTCVSKGGNPLGTVTWYRNDQPVDWSFTSGSNRAINEYTFKVGPSDNNAVYRCQVTNLVATEPLTSEYRLTVHFPPTSVTMSGAQSAVKAGRRVTLTCVSSNSNPRATIMWVSKENQLPRSDVTETYSESPDGGYITTSRVRVTVRHQDHNSKVTCRASNSEFGQTVADMVTLTVLYPPNAPHINGYVQGSSIRAGDLERMTCISIGGNPIADVKWYKGNKLIRDAVYKKLTNIASSELAIVVDADDNGARYTCKASNRATPTPLQVSITLTVHFPPAHVVISLSPSQPSAGQQVDLTCVSSSSNPAAEITWLRNGRRMTGVSLGTVEAEHGGKNTTNRLRFYPTSRDHNAVFGCRATNRLLDQSVTDAITLNVLFKPEFNDATLPSKIDVKKGERTSINLTAYANPPNVTYTLFKGGSSFSTPSRFRLGNGYLNISSISKNDKGNYTIKGENNQGFSTFNFSINVKYPARVVDITNRLSLNEGDTAMFACKVDANPMVPNIVTWTRSDFDMSRTQTKVEGETTYLSVPDLTKEDAGTFKCVADNRIGSPATSNARLIVKFKPVIDKSPETSRSAGEKGTTVTLKCNAEGAPSVSISWTRNNRAVRSGSKYRINSRSSGSIRFESTLKVKNLTREDYGAYVCTAANSKGSDSHSITLSGTSKPYPPSNITFVNATSNSITLRWKAGFDGGLPQSFRVRYKPTDKRGYVYVDVRPYGANIYKIKGLDLGTLYEFAVLAFNDRGESSYIAQGIQAKTSDVVAPTDIATKELEGADEIPVIIILVVCIVGVFILALNVGLILFFIQRRKKRLEAGASETTSHTNTFELYGTGKGDHSMCPAPSDDTRSYGTYDKSMDDFSDDYIRDYEGKTGFAAVISELETLSYLHENQNRRVEGWPRRPEPQPCETHVFLPPQSDSPPPGSRPYSPHKMEPQSPRLGGHKMTYIVDDHQGRRSPWNEDPYKMAHPRSKKGFYENGVQNGDIYEFKSGSRGKGMNELSDRPPSRPSSRSGKTPPPPPTRSSSRGGDYIPPLPARNYDPEEIAPPRYGPTPGSSSLLSPNIVPNPSYRGPTSPTARSPSPHHQQYSPSPHDTLPVGAEMRGHLV</sequence>
<accession>A0ABM1A843</accession>
<feature type="domain" description="Ig-like" evidence="10">
    <location>
        <begin position="330"/>
        <end position="426"/>
    </location>
</feature>
<dbReference type="SMART" id="SM00409">
    <property type="entry name" value="IG"/>
    <property type="match status" value="9"/>
</dbReference>
<evidence type="ECO:0000256" key="6">
    <source>
        <dbReference type="ARBA" id="ARBA00023319"/>
    </source>
</evidence>
<feature type="domain" description="Ig-like" evidence="10">
    <location>
        <begin position="12"/>
        <end position="118"/>
    </location>
</feature>
<evidence type="ECO:0000259" key="10">
    <source>
        <dbReference type="PROSITE" id="PS50835"/>
    </source>
</evidence>
<evidence type="ECO:0000313" key="13">
    <source>
        <dbReference type="RefSeq" id="XP_012942646.1"/>
    </source>
</evidence>
<keyword evidence="8" id="KW-0812">Transmembrane</keyword>
<dbReference type="PANTHER" id="PTHR11640:SF136">
    <property type="entry name" value="NEPHRIN"/>
    <property type="match status" value="1"/>
</dbReference>
<dbReference type="InterPro" id="IPR013098">
    <property type="entry name" value="Ig_I-set"/>
</dbReference>
<protein>
    <submittedName>
        <fullName evidence="13">Nephrin</fullName>
    </submittedName>
</protein>
<dbReference type="InterPro" id="IPR036179">
    <property type="entry name" value="Ig-like_dom_sf"/>
</dbReference>
<dbReference type="CDD" id="cd00098">
    <property type="entry name" value="IgC1"/>
    <property type="match status" value="1"/>
</dbReference>
<dbReference type="SMART" id="SM00060">
    <property type="entry name" value="FN3"/>
    <property type="match status" value="1"/>
</dbReference>
<dbReference type="Pfam" id="PF07679">
    <property type="entry name" value="I-set"/>
    <property type="match status" value="3"/>
</dbReference>
<feature type="domain" description="Ig-like" evidence="10">
    <location>
        <begin position="531"/>
        <end position="627"/>
    </location>
</feature>
<feature type="domain" description="Ig-like" evidence="10">
    <location>
        <begin position="436"/>
        <end position="524"/>
    </location>
</feature>
<keyword evidence="5" id="KW-0325">Glycoprotein</keyword>
<feature type="chain" id="PRO_5045666917" evidence="9">
    <location>
        <begin position="21"/>
        <end position="1355"/>
    </location>
</feature>
<dbReference type="RefSeq" id="XP_012942646.1">
    <property type="nucleotide sequence ID" value="XM_013087192.2"/>
</dbReference>
<feature type="region of interest" description="Disordered" evidence="7">
    <location>
        <begin position="1235"/>
        <end position="1355"/>
    </location>
</feature>
<keyword evidence="12" id="KW-1185">Reference proteome</keyword>
<organism evidence="12 13">
    <name type="scientific">Aplysia californica</name>
    <name type="common">California sea hare</name>
    <dbReference type="NCBI Taxonomy" id="6500"/>
    <lineage>
        <taxon>Eukaryota</taxon>
        <taxon>Metazoa</taxon>
        <taxon>Spiralia</taxon>
        <taxon>Lophotrochozoa</taxon>
        <taxon>Mollusca</taxon>
        <taxon>Gastropoda</taxon>
        <taxon>Heterobranchia</taxon>
        <taxon>Euthyneura</taxon>
        <taxon>Tectipleura</taxon>
        <taxon>Aplysiida</taxon>
        <taxon>Aplysioidea</taxon>
        <taxon>Aplysiidae</taxon>
        <taxon>Aplysia</taxon>
    </lineage>
</organism>
<dbReference type="Pfam" id="PF08205">
    <property type="entry name" value="C2-set_2"/>
    <property type="match status" value="2"/>
</dbReference>
<evidence type="ECO:0000256" key="9">
    <source>
        <dbReference type="SAM" id="SignalP"/>
    </source>
</evidence>
<feature type="signal peptide" evidence="9">
    <location>
        <begin position="1"/>
        <end position="20"/>
    </location>
</feature>
<dbReference type="CDD" id="cd00063">
    <property type="entry name" value="FN3"/>
    <property type="match status" value="1"/>
</dbReference>
<feature type="domain" description="Ig-like" evidence="10">
    <location>
        <begin position="126"/>
        <end position="227"/>
    </location>
</feature>
<reference evidence="13" key="1">
    <citation type="submission" date="2025-08" db="UniProtKB">
        <authorList>
            <consortium name="RefSeq"/>
        </authorList>
    </citation>
    <scope>IDENTIFICATION</scope>
</reference>
<keyword evidence="6" id="KW-0393">Immunoglobulin domain</keyword>
<dbReference type="InterPro" id="IPR013162">
    <property type="entry name" value="CD80_C2-set"/>
</dbReference>
<dbReference type="SMART" id="SM00408">
    <property type="entry name" value="IGc2"/>
    <property type="match status" value="9"/>
</dbReference>
<dbReference type="Pfam" id="PF13895">
    <property type="entry name" value="Ig_2"/>
    <property type="match status" value="1"/>
</dbReference>
<dbReference type="SUPFAM" id="SSF49265">
    <property type="entry name" value="Fibronectin type III"/>
    <property type="match status" value="1"/>
</dbReference>
<dbReference type="SUPFAM" id="SSF48726">
    <property type="entry name" value="Immunoglobulin"/>
    <property type="match status" value="9"/>
</dbReference>
<dbReference type="GeneID" id="101851291"/>
<comment type="subcellular location">
    <subcellularLocation>
        <location evidence="1">Membrane</location>
        <topology evidence="1">Single-pass type I membrane protein</topology>
    </subcellularLocation>
</comment>
<evidence type="ECO:0000256" key="1">
    <source>
        <dbReference type="ARBA" id="ARBA00004479"/>
    </source>
</evidence>
<keyword evidence="4" id="KW-1015">Disulfide bond</keyword>
<dbReference type="InterPro" id="IPR003598">
    <property type="entry name" value="Ig_sub2"/>
</dbReference>